<dbReference type="AlphaFoldDB" id="A0A6I6DIN1"/>
<evidence type="ECO:0000256" key="3">
    <source>
        <dbReference type="ARBA" id="ARBA00022448"/>
    </source>
</evidence>
<feature type="transmembrane region" description="Helical" evidence="7">
    <location>
        <begin position="274"/>
        <end position="291"/>
    </location>
</feature>
<dbReference type="PANTHER" id="PTHR42810:SF1">
    <property type="entry name" value="PURINE PERMEASE YWDJ-RELATED"/>
    <property type="match status" value="1"/>
</dbReference>
<evidence type="ECO:0000313" key="9">
    <source>
        <dbReference type="Proteomes" id="UP000426444"/>
    </source>
</evidence>
<dbReference type="GO" id="GO:0005886">
    <property type="term" value="C:plasma membrane"/>
    <property type="evidence" value="ECO:0007669"/>
    <property type="project" value="TreeGrafter"/>
</dbReference>
<proteinExistence type="inferred from homology"/>
<keyword evidence="6 7" id="KW-0472">Membrane</keyword>
<dbReference type="InterPro" id="IPR006043">
    <property type="entry name" value="NCS2"/>
</dbReference>
<feature type="transmembrane region" description="Helical" evidence="7">
    <location>
        <begin position="230"/>
        <end position="253"/>
    </location>
</feature>
<keyword evidence="9" id="KW-1185">Reference proteome</keyword>
<dbReference type="RefSeq" id="WP_156203278.1">
    <property type="nucleotide sequence ID" value="NZ_CP046457.1"/>
</dbReference>
<feature type="transmembrane region" description="Helical" evidence="7">
    <location>
        <begin position="401"/>
        <end position="424"/>
    </location>
</feature>
<evidence type="ECO:0000256" key="6">
    <source>
        <dbReference type="ARBA" id="ARBA00023136"/>
    </source>
</evidence>
<organism evidence="8 9">
    <name type="scientific">Candidatus Syntrophocurvum alkaliphilum</name>
    <dbReference type="NCBI Taxonomy" id="2293317"/>
    <lineage>
        <taxon>Bacteria</taxon>
        <taxon>Bacillati</taxon>
        <taxon>Bacillota</taxon>
        <taxon>Clostridia</taxon>
        <taxon>Eubacteriales</taxon>
        <taxon>Syntrophomonadaceae</taxon>
        <taxon>Candidatus Syntrophocurvum</taxon>
    </lineage>
</organism>
<feature type="transmembrane region" description="Helical" evidence="7">
    <location>
        <begin position="131"/>
        <end position="151"/>
    </location>
</feature>
<comment type="similarity">
    <text evidence="2">Belongs to the nucleobase:cation symporter-2 (NCS2) (TC 2.A.40) family.</text>
</comment>
<evidence type="ECO:0000256" key="1">
    <source>
        <dbReference type="ARBA" id="ARBA00004141"/>
    </source>
</evidence>
<dbReference type="Pfam" id="PF00860">
    <property type="entry name" value="Xan_ur_permease"/>
    <property type="match status" value="1"/>
</dbReference>
<accession>A0A6I6DIN1</accession>
<dbReference type="OrthoDB" id="9805749at2"/>
<evidence type="ECO:0000256" key="5">
    <source>
        <dbReference type="ARBA" id="ARBA00022989"/>
    </source>
</evidence>
<keyword evidence="3" id="KW-0813">Transport</keyword>
<gene>
    <name evidence="8" type="ORF">SYNTR_0778</name>
</gene>
<name>A0A6I6DIN1_9FIRM</name>
<comment type="subcellular location">
    <subcellularLocation>
        <location evidence="1">Membrane</location>
        <topology evidence="1">Multi-pass membrane protein</topology>
    </subcellularLocation>
</comment>
<reference evidence="9" key="1">
    <citation type="journal article" date="2019" name="Microbiology">
        <title>Complete Genome Sequence of an Uncultured Bacterium of the Candidate Phylum Bipolaricaulota.</title>
        <authorList>
            <person name="Kadnikov V.V."/>
            <person name="Mardanov A.V."/>
            <person name="Beletsky A.V."/>
            <person name="Frank Y.A."/>
            <person name="Karnachuk O.V."/>
            <person name="Ravin N.V."/>
        </authorList>
    </citation>
    <scope>NUCLEOTIDE SEQUENCE [LARGE SCALE GENOMIC DNA]</scope>
</reference>
<keyword evidence="5 7" id="KW-1133">Transmembrane helix</keyword>
<protein>
    <submittedName>
        <fullName evidence="8">Xanthine permease</fullName>
    </submittedName>
</protein>
<feature type="transmembrane region" description="Helical" evidence="7">
    <location>
        <begin position="21"/>
        <end position="44"/>
    </location>
</feature>
<dbReference type="Proteomes" id="UP000426444">
    <property type="component" value="Chromosome"/>
</dbReference>
<dbReference type="EMBL" id="CP046457">
    <property type="protein sequence ID" value="QGT99371.1"/>
    <property type="molecule type" value="Genomic_DNA"/>
</dbReference>
<feature type="transmembrane region" description="Helical" evidence="7">
    <location>
        <begin position="76"/>
        <end position="93"/>
    </location>
</feature>
<feature type="transmembrane region" description="Helical" evidence="7">
    <location>
        <begin position="99"/>
        <end position="119"/>
    </location>
</feature>
<evidence type="ECO:0000256" key="4">
    <source>
        <dbReference type="ARBA" id="ARBA00022692"/>
    </source>
</evidence>
<dbReference type="KEGG" id="salq:SYNTR_0778"/>
<dbReference type="NCBIfam" id="NF037981">
    <property type="entry name" value="NCS2_1"/>
    <property type="match status" value="1"/>
</dbReference>
<evidence type="ECO:0000313" key="8">
    <source>
        <dbReference type="EMBL" id="QGT99371.1"/>
    </source>
</evidence>
<evidence type="ECO:0000256" key="7">
    <source>
        <dbReference type="SAM" id="Phobius"/>
    </source>
</evidence>
<feature type="transmembrane region" description="Helical" evidence="7">
    <location>
        <begin position="188"/>
        <end position="210"/>
    </location>
</feature>
<dbReference type="GO" id="GO:0042907">
    <property type="term" value="F:xanthine transmembrane transporter activity"/>
    <property type="evidence" value="ECO:0007669"/>
    <property type="project" value="TreeGrafter"/>
</dbReference>
<dbReference type="PANTHER" id="PTHR42810">
    <property type="entry name" value="PURINE PERMEASE C1399.01C-RELATED"/>
    <property type="match status" value="1"/>
</dbReference>
<evidence type="ECO:0000256" key="2">
    <source>
        <dbReference type="ARBA" id="ARBA00008821"/>
    </source>
</evidence>
<feature type="transmembrane region" description="Helical" evidence="7">
    <location>
        <begin position="157"/>
        <end position="176"/>
    </location>
</feature>
<feature type="transmembrane region" description="Helical" evidence="7">
    <location>
        <begin position="369"/>
        <end position="389"/>
    </location>
</feature>
<sequence length="429" mass="46835">MDFKYKLEDRPPIGELLLFGLQWLILAIPPLIIIGIVVASLHFTDISAQIIYMQKVFFVMSVLLLVQLFWGHRLPLITGPAGVLLIGIIATQAETMSTVYTSIFIGGFVLAFLAITGLFNFIKMLFTSRVIAVILLLIAFTLTPTIMDLIIDINSTVSPTINLIFALLFILVIFLISKYISGILKSTLVIWAIIFGSLLYTFIFPQYNYVIDFANLNLISWYITPVDFKFSINISVILAFLVSFLALSINDLGSIQSTGSIVQADNMDKRTTKGIFFTGVGNMLAGLYGVIGPVNFSLSPGIITATSCASRYTLIPAGLGLLLLSFSPLFIGLITNIPSVIIGSVLIYLMTSQVAAGLMMAFESQSENLFNNGLIIGLPLLIGIIVAYLPQDILATFPAYITPVIGNGFVMGVITVLIMEHIIFTKNVN</sequence>
<feature type="transmembrane region" description="Helical" evidence="7">
    <location>
        <begin position="50"/>
        <end position="69"/>
    </location>
</feature>
<keyword evidence="4 7" id="KW-0812">Transmembrane</keyword>